<organism evidence="1 2">
    <name type="scientific">Halopseudomonas formosensis</name>
    <dbReference type="NCBI Taxonomy" id="1002526"/>
    <lineage>
        <taxon>Bacteria</taxon>
        <taxon>Pseudomonadati</taxon>
        <taxon>Pseudomonadota</taxon>
        <taxon>Gammaproteobacteria</taxon>
        <taxon>Pseudomonadales</taxon>
        <taxon>Pseudomonadaceae</taxon>
        <taxon>Halopseudomonas</taxon>
    </lineage>
</organism>
<evidence type="ECO:0000313" key="1">
    <source>
        <dbReference type="EMBL" id="SFQ84612.1"/>
    </source>
</evidence>
<proteinExistence type="predicted"/>
<gene>
    <name evidence="1" type="ORF">SAMN05216578_106173</name>
</gene>
<dbReference type="OrthoDB" id="8548152at2"/>
<dbReference type="RefSeq" id="WP_090539279.1">
    <property type="nucleotide sequence ID" value="NZ_FOYD01000006.1"/>
</dbReference>
<dbReference type="Pfam" id="PF09652">
    <property type="entry name" value="Cas_VVA1548"/>
    <property type="match status" value="1"/>
</dbReference>
<dbReference type="InterPro" id="IPR013443">
    <property type="entry name" value="CRISPR-assoc_prot_Csx16"/>
</dbReference>
<dbReference type="AlphaFoldDB" id="A0A1I6BUJ3"/>
<dbReference type="NCBIfam" id="TIGR02620">
    <property type="entry name" value="cas_VVA1548"/>
    <property type="match status" value="1"/>
</dbReference>
<sequence length="111" mass="12476">MNYYISRHPGALDWLRANAPRPAMLIRHLSSLDALGPEDTVIGTLPIHLVAEVCRRGARYLHLQIDLPAHLRGVELTAEQLTELDAHLVEYFVFRPVSDEAVLQLADQQGE</sequence>
<evidence type="ECO:0000313" key="2">
    <source>
        <dbReference type="Proteomes" id="UP000242815"/>
    </source>
</evidence>
<name>A0A1I6BUJ3_9GAMM</name>
<dbReference type="Proteomes" id="UP000242815">
    <property type="component" value="Unassembled WGS sequence"/>
</dbReference>
<dbReference type="EMBL" id="FOYD01000006">
    <property type="protein sequence ID" value="SFQ84612.1"/>
    <property type="molecule type" value="Genomic_DNA"/>
</dbReference>
<protein>
    <submittedName>
        <fullName evidence="1">CRISPR-associated protein Csx16</fullName>
    </submittedName>
</protein>
<accession>A0A1I6BUJ3</accession>
<dbReference type="STRING" id="1002526.SAMN05216578_106173"/>
<reference evidence="1 2" key="1">
    <citation type="submission" date="2016-10" db="EMBL/GenBank/DDBJ databases">
        <authorList>
            <person name="de Groot N.N."/>
        </authorList>
    </citation>
    <scope>NUCLEOTIDE SEQUENCE [LARGE SCALE GENOMIC DNA]</scope>
    <source>
        <strain evidence="1 2">JCM 18415</strain>
    </source>
</reference>